<reference evidence="1" key="1">
    <citation type="journal article" date="1996" name="J. Bacteriol.">
        <title>Characterization of uncultivated prokaryotes: isolation and analysis of a 40-kilobase-pair genome fragment from a planktonic marine archaeon.</title>
        <authorList>
            <person name="Stein J.L."/>
            <person name="Marsh T.L."/>
            <person name="Wu K.Y."/>
            <person name="Shizuya H."/>
            <person name="DeLong E.F."/>
        </authorList>
    </citation>
    <scope>NUCLEOTIDE SEQUENCE</scope>
</reference>
<name>Q977S4_9ARCH</name>
<sequence>MNEKDLQEIVEKNRTGFNLLIGKNSFTINEIKVFQTDNPITEPTTRGGVYFAELKELKIEATILDTSVTKYLSKAMLGPNKDFLDIILEARIQDGQKILLVTNLTNSMQNVSKVILYLTLKDVIIDS</sequence>
<protein>
    <submittedName>
        <fullName evidence="1">Uncharacterized protein</fullName>
    </submittedName>
</protein>
<evidence type="ECO:0000313" key="1">
    <source>
        <dbReference type="EMBL" id="AAK66796.1"/>
    </source>
</evidence>
<proteinExistence type="predicted"/>
<dbReference type="AlphaFoldDB" id="Q977S4"/>
<accession>Q977S4</accession>
<reference evidence="1" key="2">
    <citation type="journal article" date="2002" name="Appl. Environ. Microbiol.">
        <title>Comparative genomic analysis of archaeal genotypic variants in a single population and in two different oceanic provinces.</title>
        <authorList>
            <person name="Beja O."/>
            <person name="Koonin E.V."/>
            <person name="Aravind L."/>
            <person name="Taylor L.T."/>
            <person name="Seitz H."/>
            <person name="Stein J.L."/>
            <person name="Bensen D.C."/>
            <person name="Feldman R.A."/>
            <person name="Swanson R.V."/>
            <person name="DeLong E.F."/>
        </authorList>
    </citation>
    <scope>NUCLEOTIDE SEQUENCE</scope>
</reference>
<dbReference type="EMBL" id="U40238">
    <property type="protein sequence ID" value="AAK66796.1"/>
    <property type="molecule type" value="Genomic_DNA"/>
</dbReference>
<organism evidence="1">
    <name type="scientific">uncultured crenarchaeote 4B7</name>
    <dbReference type="NCBI Taxonomy" id="44557"/>
    <lineage>
        <taxon>Archaea</taxon>
        <taxon>Nitrososphaerota</taxon>
        <taxon>Nitrososphaeria</taxon>
        <taxon>Nitrosopumilales</taxon>
        <taxon>environmental samples</taxon>
    </lineage>
</organism>